<keyword evidence="1" id="KW-0812">Transmembrane</keyword>
<reference evidence="3 4" key="1">
    <citation type="submission" date="2023-06" db="EMBL/GenBank/DDBJ databases">
        <title>Pelomonas sp. APW6 16S ribosomal RNA gene genome sequencing and assembly.</title>
        <authorList>
            <person name="Woo H."/>
        </authorList>
    </citation>
    <scope>NUCLEOTIDE SEQUENCE [LARGE SCALE GENOMIC DNA]</scope>
    <source>
        <strain evidence="3 4">APW6</strain>
    </source>
</reference>
<name>A0ABT7LEB9_9BURK</name>
<keyword evidence="1" id="KW-0472">Membrane</keyword>
<dbReference type="Proteomes" id="UP001238603">
    <property type="component" value="Unassembled WGS sequence"/>
</dbReference>
<protein>
    <submittedName>
        <fullName evidence="3">TerB family tellurite resistance protein</fullName>
    </submittedName>
</protein>
<dbReference type="Pfam" id="PF05099">
    <property type="entry name" value="TerB"/>
    <property type="match status" value="1"/>
</dbReference>
<feature type="transmembrane region" description="Helical" evidence="1">
    <location>
        <begin position="77"/>
        <end position="106"/>
    </location>
</feature>
<organism evidence="3 4">
    <name type="scientific">Roseateles subflavus</name>
    <dbReference type="NCBI Taxonomy" id="3053353"/>
    <lineage>
        <taxon>Bacteria</taxon>
        <taxon>Pseudomonadati</taxon>
        <taxon>Pseudomonadota</taxon>
        <taxon>Betaproteobacteria</taxon>
        <taxon>Burkholderiales</taxon>
        <taxon>Sphaerotilaceae</taxon>
        <taxon>Roseateles</taxon>
    </lineage>
</organism>
<sequence length="355" mass="37416">MADRLTLDDFAHLEQIIAEPLRFKAKLAIGEDAYTSMRMVNKARELWDVLGAAGTGAAVAKSSLVAGAFFAPSGLMGALGIGAAATPVGWVAFAALASGGACYGLYRWLGDARASRVIEIPRFLNTPLDALGLALFDLIAPISLRLAAVDGQVEDAERQALLTHLVEEWGMDSAFVAQALTLIEPAAATGSLDDMALELSRFLHANPDCNHAAVARDLGLFLQEMLEAAGPLSEQEQAALQRTSSLIAQAPPTAWSATWQSARDGAVKGARKAGSAGAEAASIARQWTQERLPTQTDITAAADRTMTQLKVHTASASTWAKDALQGTDQVKAQVQSKVRSAADSLGAWVKRKKAP</sequence>
<comment type="caution">
    <text evidence="3">The sequence shown here is derived from an EMBL/GenBank/DDBJ whole genome shotgun (WGS) entry which is preliminary data.</text>
</comment>
<dbReference type="InterPro" id="IPR029024">
    <property type="entry name" value="TerB-like"/>
</dbReference>
<dbReference type="Gene3D" id="1.10.3680.10">
    <property type="entry name" value="TerB-like"/>
    <property type="match status" value="1"/>
</dbReference>
<feature type="transmembrane region" description="Helical" evidence="1">
    <location>
        <begin position="46"/>
        <end position="71"/>
    </location>
</feature>
<gene>
    <name evidence="3" type="ORF">QRD43_01340</name>
</gene>
<evidence type="ECO:0000313" key="3">
    <source>
        <dbReference type="EMBL" id="MDL5030535.1"/>
    </source>
</evidence>
<keyword evidence="4" id="KW-1185">Reference proteome</keyword>
<proteinExistence type="predicted"/>
<dbReference type="RefSeq" id="WP_285980668.1">
    <property type="nucleotide sequence ID" value="NZ_JASVDS010000001.1"/>
</dbReference>
<dbReference type="SUPFAM" id="SSF158682">
    <property type="entry name" value="TerB-like"/>
    <property type="match status" value="1"/>
</dbReference>
<evidence type="ECO:0000313" key="4">
    <source>
        <dbReference type="Proteomes" id="UP001238603"/>
    </source>
</evidence>
<accession>A0ABT7LEB9</accession>
<dbReference type="InterPro" id="IPR007791">
    <property type="entry name" value="DjlA_N"/>
</dbReference>
<feature type="domain" description="Co-chaperone DjlA N-terminal" evidence="2">
    <location>
        <begin position="142"/>
        <end position="248"/>
    </location>
</feature>
<dbReference type="EMBL" id="JASVDS010000001">
    <property type="protein sequence ID" value="MDL5030535.1"/>
    <property type="molecule type" value="Genomic_DNA"/>
</dbReference>
<evidence type="ECO:0000259" key="2">
    <source>
        <dbReference type="Pfam" id="PF05099"/>
    </source>
</evidence>
<dbReference type="CDD" id="cd07177">
    <property type="entry name" value="terB_like"/>
    <property type="match status" value="1"/>
</dbReference>
<evidence type="ECO:0000256" key="1">
    <source>
        <dbReference type="SAM" id="Phobius"/>
    </source>
</evidence>
<keyword evidence="1" id="KW-1133">Transmembrane helix</keyword>